<evidence type="ECO:0000256" key="4">
    <source>
        <dbReference type="ARBA" id="ARBA00022989"/>
    </source>
</evidence>
<sequence length="290" mass="32031">MLPSPDGTERGYETSRRSAAGFWQRVVSVGACINIVLAIPIIVIGFWLASRHHHDCIKFLEIPILFIGFGLVLVSIFGFIWAKNCKADLVRLYLFAVLLLLLLLLAFTLFTFVVTHDSGGHAVPAATYLEYNLAEYSTWFQDQVKDSLRWSILKSCIKDQHPCTGLNKLYSTALEFDDAYLTPIQSGCCKPPSACGFTFVKPTQWITATRSGASSDCGLWSNGSGMCYDCNTCKAGLLETVRQDWNNAADVCLAVFILLFVVYLVSLFAFLKGDLSRSPGSRFGGGFLRS</sequence>
<evidence type="ECO:0000256" key="1">
    <source>
        <dbReference type="ARBA" id="ARBA00004141"/>
    </source>
</evidence>
<comment type="caution">
    <text evidence="7">The sequence shown here is derived from an EMBL/GenBank/DDBJ whole genome shotgun (WGS) entry which is preliminary data.</text>
</comment>
<dbReference type="OMA" id="RSIHILM"/>
<evidence type="ECO:0000256" key="2">
    <source>
        <dbReference type="ARBA" id="ARBA00006840"/>
    </source>
</evidence>
<feature type="transmembrane region" description="Helical" evidence="6">
    <location>
        <begin position="93"/>
        <end position="114"/>
    </location>
</feature>
<gene>
    <name evidence="7" type="ORF">KP509_23G019300</name>
</gene>
<reference evidence="7 8" key="1">
    <citation type="submission" date="2021-08" db="EMBL/GenBank/DDBJ databases">
        <title>WGS assembly of Ceratopteris richardii.</title>
        <authorList>
            <person name="Marchant D.B."/>
            <person name="Chen G."/>
            <person name="Jenkins J."/>
            <person name="Shu S."/>
            <person name="Leebens-Mack J."/>
            <person name="Grimwood J."/>
            <person name="Schmutz J."/>
            <person name="Soltis P."/>
            <person name="Soltis D."/>
            <person name="Chen Z.-H."/>
        </authorList>
    </citation>
    <scope>NUCLEOTIDE SEQUENCE [LARGE SCALE GENOMIC DNA]</scope>
    <source>
        <strain evidence="7">Whitten #5841</strain>
        <tissue evidence="7">Leaf</tissue>
    </source>
</reference>
<evidence type="ECO:0000256" key="5">
    <source>
        <dbReference type="ARBA" id="ARBA00023136"/>
    </source>
</evidence>
<evidence type="ECO:0000313" key="7">
    <source>
        <dbReference type="EMBL" id="KAH7301300.1"/>
    </source>
</evidence>
<dbReference type="GO" id="GO:0016020">
    <property type="term" value="C:membrane"/>
    <property type="evidence" value="ECO:0007669"/>
    <property type="project" value="UniProtKB-SubCell"/>
</dbReference>
<keyword evidence="3 6" id="KW-0812">Transmembrane</keyword>
<keyword evidence="5 6" id="KW-0472">Membrane</keyword>
<name>A0A8T2RY22_CERRI</name>
<dbReference type="Proteomes" id="UP000825935">
    <property type="component" value="Chromosome 23"/>
</dbReference>
<feature type="transmembrane region" description="Helical" evidence="6">
    <location>
        <begin position="26"/>
        <end position="50"/>
    </location>
</feature>
<dbReference type="Pfam" id="PF00335">
    <property type="entry name" value="Tetraspanin"/>
    <property type="match status" value="1"/>
</dbReference>
<keyword evidence="4 6" id="KW-1133">Transmembrane helix</keyword>
<accession>A0A8T2RY22</accession>
<evidence type="ECO:0000256" key="3">
    <source>
        <dbReference type="ARBA" id="ARBA00022692"/>
    </source>
</evidence>
<dbReference type="AlphaFoldDB" id="A0A8T2RY22"/>
<proteinExistence type="inferred from homology"/>
<dbReference type="OrthoDB" id="1881997at2759"/>
<evidence type="ECO:0000256" key="6">
    <source>
        <dbReference type="SAM" id="Phobius"/>
    </source>
</evidence>
<organism evidence="7 8">
    <name type="scientific">Ceratopteris richardii</name>
    <name type="common">Triangle waterfern</name>
    <dbReference type="NCBI Taxonomy" id="49495"/>
    <lineage>
        <taxon>Eukaryota</taxon>
        <taxon>Viridiplantae</taxon>
        <taxon>Streptophyta</taxon>
        <taxon>Embryophyta</taxon>
        <taxon>Tracheophyta</taxon>
        <taxon>Polypodiopsida</taxon>
        <taxon>Polypodiidae</taxon>
        <taxon>Polypodiales</taxon>
        <taxon>Pteridineae</taxon>
        <taxon>Pteridaceae</taxon>
        <taxon>Parkerioideae</taxon>
        <taxon>Ceratopteris</taxon>
    </lineage>
</organism>
<evidence type="ECO:0000313" key="8">
    <source>
        <dbReference type="Proteomes" id="UP000825935"/>
    </source>
</evidence>
<comment type="similarity">
    <text evidence="2">Belongs to the tetraspanin (TM4SF) family.</text>
</comment>
<dbReference type="InterPro" id="IPR044991">
    <property type="entry name" value="TET_plant"/>
</dbReference>
<dbReference type="EMBL" id="CM035428">
    <property type="protein sequence ID" value="KAH7301300.1"/>
    <property type="molecule type" value="Genomic_DNA"/>
</dbReference>
<dbReference type="InterPro" id="IPR018499">
    <property type="entry name" value="Tetraspanin/Peripherin"/>
</dbReference>
<feature type="transmembrane region" description="Helical" evidence="6">
    <location>
        <begin position="62"/>
        <end position="81"/>
    </location>
</feature>
<dbReference type="GO" id="GO:0009734">
    <property type="term" value="P:auxin-activated signaling pathway"/>
    <property type="evidence" value="ECO:0007669"/>
    <property type="project" value="InterPro"/>
</dbReference>
<comment type="subcellular location">
    <subcellularLocation>
        <location evidence="1">Membrane</location>
        <topology evidence="1">Multi-pass membrane protein</topology>
    </subcellularLocation>
</comment>
<protein>
    <submittedName>
        <fullName evidence="7">Uncharacterized protein</fullName>
    </submittedName>
</protein>
<dbReference type="PANTHER" id="PTHR32191">
    <property type="entry name" value="TETRASPANIN-8-RELATED"/>
    <property type="match status" value="1"/>
</dbReference>
<feature type="transmembrane region" description="Helical" evidence="6">
    <location>
        <begin position="248"/>
        <end position="271"/>
    </location>
</feature>
<keyword evidence="8" id="KW-1185">Reference proteome</keyword>